<proteinExistence type="predicted"/>
<protein>
    <submittedName>
        <fullName evidence="2">Uncharacterized protein</fullName>
    </submittedName>
</protein>
<dbReference type="AlphaFoldDB" id="A0A6A6DKU5"/>
<keyword evidence="3" id="KW-1185">Reference proteome</keyword>
<reference evidence="2" key="1">
    <citation type="journal article" date="2020" name="Stud. Mycol.">
        <title>101 Dothideomycetes genomes: a test case for predicting lifestyles and emergence of pathogens.</title>
        <authorList>
            <person name="Haridas S."/>
            <person name="Albert R."/>
            <person name="Binder M."/>
            <person name="Bloem J."/>
            <person name="Labutti K."/>
            <person name="Salamov A."/>
            <person name="Andreopoulos B."/>
            <person name="Baker S."/>
            <person name="Barry K."/>
            <person name="Bills G."/>
            <person name="Bluhm B."/>
            <person name="Cannon C."/>
            <person name="Castanera R."/>
            <person name="Culley D."/>
            <person name="Daum C."/>
            <person name="Ezra D."/>
            <person name="Gonzalez J."/>
            <person name="Henrissat B."/>
            <person name="Kuo A."/>
            <person name="Liang C."/>
            <person name="Lipzen A."/>
            <person name="Lutzoni F."/>
            <person name="Magnuson J."/>
            <person name="Mondo S."/>
            <person name="Nolan M."/>
            <person name="Ohm R."/>
            <person name="Pangilinan J."/>
            <person name="Park H.-J."/>
            <person name="Ramirez L."/>
            <person name="Alfaro M."/>
            <person name="Sun H."/>
            <person name="Tritt A."/>
            <person name="Yoshinaga Y."/>
            <person name="Zwiers L.-H."/>
            <person name="Turgeon B."/>
            <person name="Goodwin S."/>
            <person name="Spatafora J."/>
            <person name="Crous P."/>
            <person name="Grigoriev I."/>
        </authorList>
    </citation>
    <scope>NUCLEOTIDE SEQUENCE</scope>
    <source>
        <strain evidence="2">CBS 207.26</strain>
    </source>
</reference>
<name>A0A6A6DKU5_9PEZI</name>
<feature type="compositionally biased region" description="Polar residues" evidence="1">
    <location>
        <begin position="191"/>
        <end position="204"/>
    </location>
</feature>
<accession>A0A6A6DKU5</accession>
<sequence length="448" mass="50183">MPRSFLHCQPWQLLLHRLQPHKDFGIDGQESGPPQSEGLRLSPARLSRRLRTIPHELDPSDPEEFKKWLEQKRAECEQLEKELEYGFLSISLNNILEKNAGIFDESLHWIWAMSYTEPSNDLCVTSHFRETVSNSWPELIPGAEAIFFGDHIDDQEQAARDSFTTLASRRSLFAYDPAPTYKKLNPKPVSLDSSTRSQKNSLASQPCRPVSASLTSSSRNTRAPSARPATRATRAIFFVLRGLICAAEFASCSPEPVRFSSTRNPITEKDWDYATILIDDNEGNKAGSAPESGSYWLLNDLVCLKRDVDITSKAGFKNAIVSAIAKGGADGKTLFDAVIFSTNCFVIVRVADVEEQHTKCLSFARKLNTFGRPDSRTPLRTTIKVEEPEDGSLVGNAVPQEYAFYVIALLFGGAQLQQRVAQYWSSEEPWKFDREVVLTNEESTPRSG</sequence>
<dbReference type="Proteomes" id="UP000800200">
    <property type="component" value="Unassembled WGS sequence"/>
</dbReference>
<feature type="region of interest" description="Disordered" evidence="1">
    <location>
        <begin position="184"/>
        <end position="227"/>
    </location>
</feature>
<feature type="compositionally biased region" description="Low complexity" evidence="1">
    <location>
        <begin position="215"/>
        <end position="227"/>
    </location>
</feature>
<evidence type="ECO:0000256" key="1">
    <source>
        <dbReference type="SAM" id="MobiDB-lite"/>
    </source>
</evidence>
<evidence type="ECO:0000313" key="3">
    <source>
        <dbReference type="Proteomes" id="UP000800200"/>
    </source>
</evidence>
<organism evidence="2 3">
    <name type="scientific">Zopfia rhizophila CBS 207.26</name>
    <dbReference type="NCBI Taxonomy" id="1314779"/>
    <lineage>
        <taxon>Eukaryota</taxon>
        <taxon>Fungi</taxon>
        <taxon>Dikarya</taxon>
        <taxon>Ascomycota</taxon>
        <taxon>Pezizomycotina</taxon>
        <taxon>Dothideomycetes</taxon>
        <taxon>Dothideomycetes incertae sedis</taxon>
        <taxon>Zopfiaceae</taxon>
        <taxon>Zopfia</taxon>
    </lineage>
</organism>
<gene>
    <name evidence="2" type="ORF">K469DRAFT_753812</name>
</gene>
<dbReference type="OrthoDB" id="3938867at2759"/>
<evidence type="ECO:0000313" key="2">
    <source>
        <dbReference type="EMBL" id="KAF2179735.1"/>
    </source>
</evidence>
<dbReference type="EMBL" id="ML994663">
    <property type="protein sequence ID" value="KAF2179735.1"/>
    <property type="molecule type" value="Genomic_DNA"/>
</dbReference>